<feature type="domain" description="Acyltransferase 3" evidence="2">
    <location>
        <begin position="6"/>
        <end position="308"/>
    </location>
</feature>
<evidence type="ECO:0000259" key="2">
    <source>
        <dbReference type="Pfam" id="PF01757"/>
    </source>
</evidence>
<keyword evidence="3" id="KW-0012">Acyltransferase</keyword>
<dbReference type="Pfam" id="PF01757">
    <property type="entry name" value="Acyl_transf_3"/>
    <property type="match status" value="1"/>
</dbReference>
<dbReference type="PANTHER" id="PTHR23028">
    <property type="entry name" value="ACETYLTRANSFERASE"/>
    <property type="match status" value="1"/>
</dbReference>
<feature type="transmembrane region" description="Helical" evidence="1">
    <location>
        <begin position="126"/>
        <end position="146"/>
    </location>
</feature>
<feature type="transmembrane region" description="Helical" evidence="1">
    <location>
        <begin position="284"/>
        <end position="307"/>
    </location>
</feature>
<dbReference type="RefSeq" id="WP_147191756.1">
    <property type="nucleotide sequence ID" value="NZ_CP042435.1"/>
</dbReference>
<keyword evidence="1" id="KW-1133">Transmembrane helix</keyword>
<organism evidence="3 4">
    <name type="scientific">Panacibacter ginsenosidivorans</name>
    <dbReference type="NCBI Taxonomy" id="1813871"/>
    <lineage>
        <taxon>Bacteria</taxon>
        <taxon>Pseudomonadati</taxon>
        <taxon>Bacteroidota</taxon>
        <taxon>Chitinophagia</taxon>
        <taxon>Chitinophagales</taxon>
        <taxon>Chitinophagaceae</taxon>
        <taxon>Panacibacter</taxon>
    </lineage>
</organism>
<keyword evidence="1" id="KW-0472">Membrane</keyword>
<evidence type="ECO:0000313" key="4">
    <source>
        <dbReference type="Proteomes" id="UP000321533"/>
    </source>
</evidence>
<dbReference type="EMBL" id="CP042435">
    <property type="protein sequence ID" value="QEC69071.1"/>
    <property type="molecule type" value="Genomic_DNA"/>
</dbReference>
<keyword evidence="3" id="KW-0808">Transferase</keyword>
<dbReference type="AlphaFoldDB" id="A0A5B8VDM0"/>
<feature type="transmembrane region" description="Helical" evidence="1">
    <location>
        <begin position="41"/>
        <end position="63"/>
    </location>
</feature>
<dbReference type="InterPro" id="IPR050879">
    <property type="entry name" value="Acyltransferase_3"/>
</dbReference>
<gene>
    <name evidence="3" type="ORF">FRZ67_17780</name>
</gene>
<dbReference type="InterPro" id="IPR002656">
    <property type="entry name" value="Acyl_transf_3_dom"/>
</dbReference>
<protein>
    <submittedName>
        <fullName evidence="3">Acyltransferase</fullName>
    </submittedName>
</protein>
<feature type="transmembrane region" description="Helical" evidence="1">
    <location>
        <begin position="84"/>
        <end position="106"/>
    </location>
</feature>
<sequence>MERNLTLDVLRGIAAMAVLLFHYTYGYREYYGHILDPKYDFIYGNLGVELFFMISGFVIFSSIAKVNNAGDFIFRRFSRIYPTFWFCMLVSFFLVIIFLPGTVKNYQLKWTATMISSFFGCKPTEGVYWTLLYEFFFYMQIALLLFFKQIDNIVWWGILQLSLVWINVFIYAFSDRFCMAANLNWGMLFFAGILFYKLKNADNKRRWSVHLLLMLCYFTSCITLHSAAERIAVFIFFTVFYLFCFGILDWVQWKPFVFLGSISYPLYLLHMSIGYIIMNAIKNYFTFSPFIFICIPVIVVILLAWLVHRFIEVPTNRYLRGNKYLVLLFS</sequence>
<feature type="transmembrane region" description="Helical" evidence="1">
    <location>
        <begin position="208"/>
        <end position="225"/>
    </location>
</feature>
<proteinExistence type="predicted"/>
<feature type="transmembrane region" description="Helical" evidence="1">
    <location>
        <begin position="179"/>
        <end position="196"/>
    </location>
</feature>
<reference evidence="3 4" key="1">
    <citation type="journal article" date="2016" name="Int. J. Syst. Evol. Microbiol.">
        <title>Panacibacter ginsenosidivorans gen. nov., sp. nov., with ginsenoside converting activity isolated from soil of a ginseng field.</title>
        <authorList>
            <person name="Siddiqi M.Z."/>
            <person name="Muhammad Shafi S."/>
            <person name="Choi K.D."/>
            <person name="Im W.T."/>
        </authorList>
    </citation>
    <scope>NUCLEOTIDE SEQUENCE [LARGE SCALE GENOMIC DNA]</scope>
    <source>
        <strain evidence="3 4">Gsoil1550</strain>
    </source>
</reference>
<dbReference type="KEGG" id="pgin:FRZ67_17780"/>
<dbReference type="Proteomes" id="UP000321533">
    <property type="component" value="Chromosome"/>
</dbReference>
<feature type="transmembrane region" description="Helical" evidence="1">
    <location>
        <begin position="7"/>
        <end position="25"/>
    </location>
</feature>
<feature type="transmembrane region" description="Helical" evidence="1">
    <location>
        <begin position="231"/>
        <end position="251"/>
    </location>
</feature>
<accession>A0A5B8VDM0</accession>
<dbReference type="GO" id="GO:0016747">
    <property type="term" value="F:acyltransferase activity, transferring groups other than amino-acyl groups"/>
    <property type="evidence" value="ECO:0007669"/>
    <property type="project" value="InterPro"/>
</dbReference>
<dbReference type="OrthoDB" id="290051at2"/>
<evidence type="ECO:0000313" key="3">
    <source>
        <dbReference type="EMBL" id="QEC69071.1"/>
    </source>
</evidence>
<keyword evidence="1" id="KW-0812">Transmembrane</keyword>
<feature type="transmembrane region" description="Helical" evidence="1">
    <location>
        <begin position="256"/>
        <end position="278"/>
    </location>
</feature>
<name>A0A5B8VDM0_9BACT</name>
<evidence type="ECO:0000256" key="1">
    <source>
        <dbReference type="SAM" id="Phobius"/>
    </source>
</evidence>
<feature type="transmembrane region" description="Helical" evidence="1">
    <location>
        <begin position="153"/>
        <end position="173"/>
    </location>
</feature>
<keyword evidence="4" id="KW-1185">Reference proteome</keyword>